<gene>
    <name evidence="2" type="ORF">G6F51_014791</name>
</gene>
<name>A0A9P6XL18_RHIOR</name>
<dbReference type="Proteomes" id="UP000717996">
    <property type="component" value="Unassembled WGS sequence"/>
</dbReference>
<feature type="compositionally biased region" description="Basic residues" evidence="1">
    <location>
        <begin position="49"/>
        <end position="58"/>
    </location>
</feature>
<evidence type="ECO:0000313" key="3">
    <source>
        <dbReference type="Proteomes" id="UP000717996"/>
    </source>
</evidence>
<dbReference type="EMBL" id="JAANIT010020326">
    <property type="protein sequence ID" value="KAG1516386.1"/>
    <property type="molecule type" value="Genomic_DNA"/>
</dbReference>
<proteinExistence type="predicted"/>
<protein>
    <submittedName>
        <fullName evidence="2">Uncharacterized protein</fullName>
    </submittedName>
</protein>
<feature type="region of interest" description="Disordered" evidence="1">
    <location>
        <begin position="1"/>
        <end position="66"/>
    </location>
</feature>
<dbReference type="AlphaFoldDB" id="A0A9P6XL18"/>
<evidence type="ECO:0000313" key="2">
    <source>
        <dbReference type="EMBL" id="KAG1516386.1"/>
    </source>
</evidence>
<sequence>MRRCYPALRRRRPGAGCAGSPGAVPSRWPHPSPAPAGAARTGSSTARSRALHRLRAKVPGRAAPTR</sequence>
<accession>A0A9P6XL18</accession>
<comment type="caution">
    <text evidence="2">The sequence shown here is derived from an EMBL/GenBank/DDBJ whole genome shotgun (WGS) entry which is preliminary data.</text>
</comment>
<reference evidence="2" key="1">
    <citation type="journal article" date="2020" name="Microb. Genom.">
        <title>Genetic diversity of clinical and environmental Mucorales isolates obtained from an investigation of mucormycosis cases among solid organ transplant recipients.</title>
        <authorList>
            <person name="Nguyen M.H."/>
            <person name="Kaul D."/>
            <person name="Muto C."/>
            <person name="Cheng S.J."/>
            <person name="Richter R.A."/>
            <person name="Bruno V.M."/>
            <person name="Liu G."/>
            <person name="Beyhan S."/>
            <person name="Sundermann A.J."/>
            <person name="Mounaud S."/>
            <person name="Pasculle A.W."/>
            <person name="Nierman W.C."/>
            <person name="Driscoll E."/>
            <person name="Cumbie R."/>
            <person name="Clancy C.J."/>
            <person name="Dupont C.L."/>
        </authorList>
    </citation>
    <scope>NUCLEOTIDE SEQUENCE</scope>
    <source>
        <strain evidence="2">GL16</strain>
    </source>
</reference>
<organism evidence="2 3">
    <name type="scientific">Rhizopus oryzae</name>
    <name type="common">Mucormycosis agent</name>
    <name type="synonym">Rhizopus arrhizus var. delemar</name>
    <dbReference type="NCBI Taxonomy" id="64495"/>
    <lineage>
        <taxon>Eukaryota</taxon>
        <taxon>Fungi</taxon>
        <taxon>Fungi incertae sedis</taxon>
        <taxon>Mucoromycota</taxon>
        <taxon>Mucoromycotina</taxon>
        <taxon>Mucoromycetes</taxon>
        <taxon>Mucorales</taxon>
        <taxon>Mucorineae</taxon>
        <taxon>Rhizopodaceae</taxon>
        <taxon>Rhizopus</taxon>
    </lineage>
</organism>
<evidence type="ECO:0000256" key="1">
    <source>
        <dbReference type="SAM" id="MobiDB-lite"/>
    </source>
</evidence>
<feature type="compositionally biased region" description="Basic residues" evidence="1">
    <location>
        <begin position="1"/>
        <end position="13"/>
    </location>
</feature>